<dbReference type="EMBL" id="CP038908">
    <property type="protein sequence ID" value="QGO06977.1"/>
    <property type="molecule type" value="Genomic_DNA"/>
</dbReference>
<sequence>MKFECPITLDELSPREVQIYAVKSQKNEDKNSSIYSIYGIARASFIMLNCCPITRATIYFPLTLQEYLSITEGDNLDTNAKVISEEIFKEKFHNKMEVSFLKHDKYIKYLAKALDMLREAGEDSEENWQLIENPPEHLKNHRKHLVQLIIALGDLKKHGLFNEKNQQLLINKAEHALKLTKSLTELQKAKLANQDNWQLLIHQAEHALRLADALSVLRRVGLANEKNWQLLAKHPQHAYHLKNILYALNKQKLISEENWQLIVGQAEYAESLNQTFSILLITNLANKKNYQLLIKQIKYAPYLAYSLDKLRIANLANQNNLLLLTNHAEQAIDLANGLILPKIAKPYIQPIIVIHYLKIIINSLNQDRHINFSHDVTLKNVCFAVSACQNNVLEYLNQLTQFLNNSKYYLLKKEICQNGEIVRKRDIRNFAIFGKKSESGYFLNSQDFENRKYFLKLKNEEATLLFERGQEGIVAKNLDVEL</sequence>
<reference evidence="1 2" key="1">
    <citation type="submission" date="2019-04" db="EMBL/GenBank/DDBJ databases">
        <title>Complete genome sequencing of Piscirickettsia salmonis strain Psal-009.</title>
        <authorList>
            <person name="Schober I."/>
            <person name="Bunk B."/>
            <person name="Sproer C."/>
            <person name="Carril G.P."/>
            <person name="Riedel T."/>
            <person name="Flores-Herrera P.A."/>
            <person name="Nourdin-Galindo G."/>
            <person name="Marshall S.H."/>
            <person name="Overmann J."/>
        </authorList>
    </citation>
    <scope>NUCLEOTIDE SEQUENCE [LARGE SCALE GENOMIC DNA]</scope>
    <source>
        <strain evidence="1 2">Psal-009</strain>
    </source>
</reference>
<proteinExistence type="predicted"/>
<evidence type="ECO:0000313" key="2">
    <source>
        <dbReference type="Proteomes" id="UP000422232"/>
    </source>
</evidence>
<protein>
    <submittedName>
        <fullName evidence="1">Uncharacterized protein</fullName>
    </submittedName>
</protein>
<organism evidence="1 2">
    <name type="scientific">Piscirickettsia salmonis</name>
    <dbReference type="NCBI Taxonomy" id="1238"/>
    <lineage>
        <taxon>Bacteria</taxon>
        <taxon>Pseudomonadati</taxon>
        <taxon>Pseudomonadota</taxon>
        <taxon>Gammaproteobacteria</taxon>
        <taxon>Thiotrichales</taxon>
        <taxon>Piscirickettsiaceae</taxon>
        <taxon>Piscirickettsia</taxon>
    </lineage>
</organism>
<evidence type="ECO:0000313" key="1">
    <source>
        <dbReference type="EMBL" id="QGO06977.1"/>
    </source>
</evidence>
<dbReference type="AlphaFoldDB" id="A0A9Q5VAT5"/>
<accession>A0A9Q5VAT5</accession>
<dbReference type="Proteomes" id="UP000422232">
    <property type="component" value="Chromosome"/>
</dbReference>
<keyword evidence="2" id="KW-1185">Reference proteome</keyword>
<gene>
    <name evidence="1" type="ORF">Psal009_02913</name>
</gene>
<name>A0A9Q5VAT5_PISSA</name>